<dbReference type="InterPro" id="IPR025857">
    <property type="entry name" value="MacB_PCD"/>
</dbReference>
<sequence>MRALDVMGLALRSVFHTPVRSALTVLGLSIGIGAIVAIAAIGDAGQREVESELGRIGVGRAWVHADAQMGTALRRQDAALLERGLTDVLVSACARGTAYATRAGEDALVQLTGCDAAMGEIEKVQMEDGRFLLARDVEGTRSVAVLDASACAALFGDGTAVGETIALAGRPFVVVGVIAPLTSERVVANGTGTVYIPITVYEAMRGSGVDELLLSVEASRNVAAVAARAEQLLTRRYGEGFEAVTLEAEMAAARRILQIFLLVMTCVAVICMLVGGIGVMNIMLVCVRERKREIGLMKALGATGRMILSQFLLEATAYATLGGLLGMAAGSLLIAGASQLIGIQIGASLRTLGAAVVFSGTIGLFFGVYPALRAARLMPVDALRSDGR</sequence>
<keyword evidence="4 7" id="KW-1133">Transmembrane helix</keyword>
<dbReference type="Pfam" id="PF02687">
    <property type="entry name" value="FtsX"/>
    <property type="match status" value="1"/>
</dbReference>
<feature type="domain" description="MacB-like periplasmic core" evidence="9">
    <location>
        <begin position="21"/>
        <end position="232"/>
    </location>
</feature>
<evidence type="ECO:0000313" key="10">
    <source>
        <dbReference type="EMBL" id="HIQ72607.1"/>
    </source>
</evidence>
<protein>
    <submittedName>
        <fullName evidence="10">ABC transporter permease</fullName>
    </submittedName>
</protein>
<proteinExistence type="inferred from homology"/>
<comment type="subcellular location">
    <subcellularLocation>
        <location evidence="1">Cell membrane</location>
        <topology evidence="1">Multi-pass membrane protein</topology>
    </subcellularLocation>
</comment>
<evidence type="ECO:0000256" key="2">
    <source>
        <dbReference type="ARBA" id="ARBA00022475"/>
    </source>
</evidence>
<feature type="transmembrane region" description="Helical" evidence="7">
    <location>
        <begin position="21"/>
        <end position="42"/>
    </location>
</feature>
<dbReference type="EMBL" id="DVFJ01000036">
    <property type="protein sequence ID" value="HIQ72607.1"/>
    <property type="molecule type" value="Genomic_DNA"/>
</dbReference>
<dbReference type="AlphaFoldDB" id="A0A9D1CRJ3"/>
<organism evidence="10 11">
    <name type="scientific">Candidatus Onthenecus intestinigallinarum</name>
    <dbReference type="NCBI Taxonomy" id="2840875"/>
    <lineage>
        <taxon>Bacteria</taxon>
        <taxon>Bacillati</taxon>
        <taxon>Bacillota</taxon>
        <taxon>Clostridia</taxon>
        <taxon>Eubacteriales</taxon>
        <taxon>Candidatus Onthenecus</taxon>
    </lineage>
</organism>
<accession>A0A9D1CRJ3</accession>
<evidence type="ECO:0000256" key="6">
    <source>
        <dbReference type="ARBA" id="ARBA00038076"/>
    </source>
</evidence>
<evidence type="ECO:0000256" key="3">
    <source>
        <dbReference type="ARBA" id="ARBA00022692"/>
    </source>
</evidence>
<dbReference type="PANTHER" id="PTHR30572">
    <property type="entry name" value="MEMBRANE COMPONENT OF TRANSPORTER-RELATED"/>
    <property type="match status" value="1"/>
</dbReference>
<evidence type="ECO:0000256" key="7">
    <source>
        <dbReference type="SAM" id="Phobius"/>
    </source>
</evidence>
<reference evidence="10" key="2">
    <citation type="journal article" date="2021" name="PeerJ">
        <title>Extensive microbial diversity within the chicken gut microbiome revealed by metagenomics and culture.</title>
        <authorList>
            <person name="Gilroy R."/>
            <person name="Ravi A."/>
            <person name="Getino M."/>
            <person name="Pursley I."/>
            <person name="Horton D.L."/>
            <person name="Alikhan N.F."/>
            <person name="Baker D."/>
            <person name="Gharbi K."/>
            <person name="Hall N."/>
            <person name="Watson M."/>
            <person name="Adriaenssens E.M."/>
            <person name="Foster-Nyarko E."/>
            <person name="Jarju S."/>
            <person name="Secka A."/>
            <person name="Antonio M."/>
            <person name="Oren A."/>
            <person name="Chaudhuri R.R."/>
            <person name="La Ragione R."/>
            <person name="Hildebrand F."/>
            <person name="Pallen M.J."/>
        </authorList>
    </citation>
    <scope>NUCLEOTIDE SEQUENCE</scope>
    <source>
        <strain evidence="10">ChiSxjej2B14-6234</strain>
    </source>
</reference>
<dbReference type="GO" id="GO:0005886">
    <property type="term" value="C:plasma membrane"/>
    <property type="evidence" value="ECO:0007669"/>
    <property type="project" value="UniProtKB-SubCell"/>
</dbReference>
<feature type="transmembrane region" description="Helical" evidence="7">
    <location>
        <begin position="347"/>
        <end position="369"/>
    </location>
</feature>
<reference evidence="10" key="1">
    <citation type="submission" date="2020-10" db="EMBL/GenBank/DDBJ databases">
        <authorList>
            <person name="Gilroy R."/>
        </authorList>
    </citation>
    <scope>NUCLEOTIDE SEQUENCE</scope>
    <source>
        <strain evidence="10">ChiSxjej2B14-6234</strain>
    </source>
</reference>
<comment type="similarity">
    <text evidence="6">Belongs to the ABC-4 integral membrane protein family.</text>
</comment>
<keyword evidence="3 7" id="KW-0812">Transmembrane</keyword>
<evidence type="ECO:0000313" key="11">
    <source>
        <dbReference type="Proteomes" id="UP000886887"/>
    </source>
</evidence>
<dbReference type="Pfam" id="PF12704">
    <property type="entry name" value="MacB_PCD"/>
    <property type="match status" value="1"/>
</dbReference>
<dbReference type="InterPro" id="IPR003838">
    <property type="entry name" value="ABC3_permease_C"/>
</dbReference>
<dbReference type="PANTHER" id="PTHR30572:SF4">
    <property type="entry name" value="ABC TRANSPORTER PERMEASE YTRF"/>
    <property type="match status" value="1"/>
</dbReference>
<evidence type="ECO:0000259" key="9">
    <source>
        <dbReference type="Pfam" id="PF12704"/>
    </source>
</evidence>
<dbReference type="Proteomes" id="UP000886887">
    <property type="component" value="Unassembled WGS sequence"/>
</dbReference>
<dbReference type="GO" id="GO:0022857">
    <property type="term" value="F:transmembrane transporter activity"/>
    <property type="evidence" value="ECO:0007669"/>
    <property type="project" value="TreeGrafter"/>
</dbReference>
<evidence type="ECO:0000259" key="8">
    <source>
        <dbReference type="Pfam" id="PF02687"/>
    </source>
</evidence>
<feature type="transmembrane region" description="Helical" evidence="7">
    <location>
        <begin position="315"/>
        <end position="341"/>
    </location>
</feature>
<dbReference type="InterPro" id="IPR050250">
    <property type="entry name" value="Macrolide_Exporter_MacB"/>
</dbReference>
<evidence type="ECO:0000256" key="1">
    <source>
        <dbReference type="ARBA" id="ARBA00004651"/>
    </source>
</evidence>
<keyword evidence="2" id="KW-1003">Cell membrane</keyword>
<gene>
    <name evidence="10" type="ORF">IAB73_10425</name>
</gene>
<evidence type="ECO:0000256" key="5">
    <source>
        <dbReference type="ARBA" id="ARBA00023136"/>
    </source>
</evidence>
<comment type="caution">
    <text evidence="10">The sequence shown here is derived from an EMBL/GenBank/DDBJ whole genome shotgun (WGS) entry which is preliminary data.</text>
</comment>
<name>A0A9D1CRJ3_9FIRM</name>
<keyword evidence="5 7" id="KW-0472">Membrane</keyword>
<evidence type="ECO:0000256" key="4">
    <source>
        <dbReference type="ARBA" id="ARBA00022989"/>
    </source>
</evidence>
<feature type="domain" description="ABC3 transporter permease C-terminal" evidence="8">
    <location>
        <begin position="267"/>
        <end position="377"/>
    </location>
</feature>
<feature type="transmembrane region" description="Helical" evidence="7">
    <location>
        <begin position="259"/>
        <end position="287"/>
    </location>
</feature>